<dbReference type="InterPro" id="IPR001173">
    <property type="entry name" value="Glyco_trans_2-like"/>
</dbReference>
<dbReference type="RefSeq" id="WP_082775092.1">
    <property type="nucleotide sequence ID" value="NZ_CZJS01000079.1"/>
</dbReference>
<reference evidence="8 9" key="1">
    <citation type="submission" date="2020-08" db="EMBL/GenBank/DDBJ databases">
        <title>Sequencing the genomes of 1000 actinobacteria strains.</title>
        <authorList>
            <person name="Klenk H.-P."/>
        </authorList>
    </citation>
    <scope>NUCLEOTIDE SEQUENCE [LARGE SCALE GENOMIC DNA]</scope>
    <source>
        <strain evidence="8 9">DSM 20419</strain>
    </source>
</reference>
<evidence type="ECO:0000256" key="5">
    <source>
        <dbReference type="SAM" id="MobiDB-lite"/>
    </source>
</evidence>
<feature type="region of interest" description="Disordered" evidence="5">
    <location>
        <begin position="1"/>
        <end position="36"/>
    </location>
</feature>
<evidence type="ECO:0000256" key="3">
    <source>
        <dbReference type="ARBA" id="ARBA00022676"/>
    </source>
</evidence>
<dbReference type="PANTHER" id="PTHR43179">
    <property type="entry name" value="RHAMNOSYLTRANSFERASE WBBL"/>
    <property type="match status" value="1"/>
</dbReference>
<sequence>MTREAAATQDPAATRKAAASSASASRPPFGRSVPGNRWDLVDAREAAVAASARSVSVIVAHFEQQAELDRTLAALARQTHPAGLLEVIVVDDGSREPPTVPSGVRLLVQEDLGFRAGAARNLGARGASGDVLCFLDADTSPEPEYVARMAALPSVLPEAVVAGHRKHADFAGVDAGAPVEKLGPEHELPEPAWLLDAYSGSRNLLDADDRSYRFVIGAVFSCTRWFFAETGGFDEDFLGYGGEDWEWSHRAWLAGAVLAYESSAVAWHDGPDWAGRSAEDTNRQEQKNRETLLLAQKIGVEGSRPLALRTAAPDVVAILHSAPSSGAAFVCVDTLLAQLPHARVVVPPDVHPVFGGDPRVTPATEPAPRGRVRVDLDVPVHLGRPELAAARPSESEFKPVSKPESEPAATETTTLRRAIARVGISDLGAVHLDTHVSVTSERALRREERWGDAAGWRTEDVADASISAIPVDVSVAAYLGGWLSLED</sequence>
<feature type="domain" description="Glycosyltransferase 2-like" evidence="6">
    <location>
        <begin position="56"/>
        <end position="168"/>
    </location>
</feature>
<keyword evidence="9" id="KW-1185">Reference proteome</keyword>
<keyword evidence="3" id="KW-0328">Glycosyltransferase</keyword>
<evidence type="ECO:0000259" key="7">
    <source>
        <dbReference type="Pfam" id="PF02709"/>
    </source>
</evidence>
<feature type="domain" description="Galactosyltransferase C-terminal" evidence="7">
    <location>
        <begin position="211"/>
        <end position="255"/>
    </location>
</feature>
<evidence type="ECO:0000256" key="4">
    <source>
        <dbReference type="ARBA" id="ARBA00022679"/>
    </source>
</evidence>
<dbReference type="Pfam" id="PF00535">
    <property type="entry name" value="Glycos_transf_2"/>
    <property type="match status" value="1"/>
</dbReference>
<evidence type="ECO:0000256" key="1">
    <source>
        <dbReference type="ARBA" id="ARBA00004776"/>
    </source>
</evidence>
<dbReference type="PANTHER" id="PTHR43179:SF12">
    <property type="entry name" value="GALACTOFURANOSYLTRANSFERASE GLFT2"/>
    <property type="match status" value="1"/>
</dbReference>
<dbReference type="InterPro" id="IPR029044">
    <property type="entry name" value="Nucleotide-diphossugar_trans"/>
</dbReference>
<dbReference type="InterPro" id="IPR027791">
    <property type="entry name" value="Galactosyl_T_C"/>
</dbReference>
<evidence type="ECO:0000313" key="8">
    <source>
        <dbReference type="EMBL" id="MBB2956185.1"/>
    </source>
</evidence>
<evidence type="ECO:0000256" key="2">
    <source>
        <dbReference type="ARBA" id="ARBA00006739"/>
    </source>
</evidence>
<protein>
    <submittedName>
        <fullName evidence="8">GT2 family glycosyltransferase</fullName>
    </submittedName>
</protein>
<dbReference type="GO" id="GO:0016757">
    <property type="term" value="F:glycosyltransferase activity"/>
    <property type="evidence" value="ECO:0007669"/>
    <property type="project" value="UniProtKB-KW"/>
</dbReference>
<comment type="caution">
    <text evidence="8">The sequence shown here is derived from an EMBL/GenBank/DDBJ whole genome shotgun (WGS) entry which is preliminary data.</text>
</comment>
<organism evidence="8 9">
    <name type="scientific">Pseudoclavibacter helvolus</name>
    <dbReference type="NCBI Taxonomy" id="255205"/>
    <lineage>
        <taxon>Bacteria</taxon>
        <taxon>Bacillati</taxon>
        <taxon>Actinomycetota</taxon>
        <taxon>Actinomycetes</taxon>
        <taxon>Micrococcales</taxon>
        <taxon>Microbacteriaceae</taxon>
        <taxon>Pseudoclavibacter</taxon>
    </lineage>
</organism>
<dbReference type="Pfam" id="PF02709">
    <property type="entry name" value="Glyco_transf_7C"/>
    <property type="match status" value="1"/>
</dbReference>
<name>A0A7W4UKM1_9MICO</name>
<evidence type="ECO:0000313" key="9">
    <source>
        <dbReference type="Proteomes" id="UP000545286"/>
    </source>
</evidence>
<accession>A0A7W4UKM1</accession>
<feature type="region of interest" description="Disordered" evidence="5">
    <location>
        <begin position="387"/>
        <end position="412"/>
    </location>
</feature>
<dbReference type="AlphaFoldDB" id="A0A7W4UKM1"/>
<gene>
    <name evidence="8" type="ORF">FHX72_000297</name>
</gene>
<feature type="compositionally biased region" description="Basic and acidic residues" evidence="5">
    <location>
        <begin position="393"/>
        <end position="405"/>
    </location>
</feature>
<comment type="pathway">
    <text evidence="1">Cell wall biogenesis; cell wall polysaccharide biosynthesis.</text>
</comment>
<dbReference type="SUPFAM" id="SSF53448">
    <property type="entry name" value="Nucleotide-diphospho-sugar transferases"/>
    <property type="match status" value="1"/>
</dbReference>
<comment type="similarity">
    <text evidence="2">Belongs to the glycosyltransferase 2 family.</text>
</comment>
<evidence type="ECO:0000259" key="6">
    <source>
        <dbReference type="Pfam" id="PF00535"/>
    </source>
</evidence>
<proteinExistence type="inferred from homology"/>
<dbReference type="Proteomes" id="UP000545286">
    <property type="component" value="Unassembled WGS sequence"/>
</dbReference>
<keyword evidence="4 8" id="KW-0808">Transferase</keyword>
<dbReference type="EMBL" id="JACHWJ010000001">
    <property type="protein sequence ID" value="MBB2956185.1"/>
    <property type="molecule type" value="Genomic_DNA"/>
</dbReference>
<dbReference type="Gene3D" id="3.90.550.10">
    <property type="entry name" value="Spore Coat Polysaccharide Biosynthesis Protein SpsA, Chain A"/>
    <property type="match status" value="1"/>
</dbReference>